<dbReference type="OrthoDB" id="263957at2759"/>
<keyword evidence="8" id="KW-0406">Ion transport</keyword>
<feature type="transmembrane region" description="Helical" evidence="12">
    <location>
        <begin position="213"/>
        <end position="232"/>
    </location>
</feature>
<comment type="subcellular location">
    <subcellularLocation>
        <location evidence="2">Cell membrane</location>
        <topology evidence="2">Multi-pass membrane protein</topology>
    </subcellularLocation>
</comment>
<dbReference type="AlphaFoldDB" id="A0A553HSD9"/>
<comment type="caution">
    <text evidence="13">The sequence shown here is derived from an EMBL/GenBank/DDBJ whole genome shotgun (WGS) entry which is preliminary data.</text>
</comment>
<feature type="transmembrane region" description="Helical" evidence="12">
    <location>
        <begin position="354"/>
        <end position="375"/>
    </location>
</feature>
<feature type="transmembrane region" description="Helical" evidence="12">
    <location>
        <begin position="140"/>
        <end position="160"/>
    </location>
</feature>
<keyword evidence="5" id="KW-1003">Cell membrane</keyword>
<feature type="transmembrane region" description="Helical" evidence="12">
    <location>
        <begin position="413"/>
        <end position="436"/>
    </location>
</feature>
<feature type="transmembrane region" description="Helical" evidence="12">
    <location>
        <begin position="387"/>
        <end position="407"/>
    </location>
</feature>
<dbReference type="GO" id="GO:0006811">
    <property type="term" value="P:monoatomic ion transport"/>
    <property type="evidence" value="ECO:0007669"/>
    <property type="project" value="UniProtKB-KW"/>
</dbReference>
<evidence type="ECO:0000256" key="2">
    <source>
        <dbReference type="ARBA" id="ARBA00004651"/>
    </source>
</evidence>
<keyword evidence="7 12" id="KW-1133">Transmembrane helix</keyword>
<keyword evidence="4" id="KW-0813">Transport</keyword>
<evidence type="ECO:0000313" key="13">
    <source>
        <dbReference type="EMBL" id="TRX90872.1"/>
    </source>
</evidence>
<dbReference type="GO" id="GO:0005886">
    <property type="term" value="C:plasma membrane"/>
    <property type="evidence" value="ECO:0007669"/>
    <property type="project" value="UniProtKB-SubCell"/>
</dbReference>
<feature type="transmembrane region" description="Helical" evidence="12">
    <location>
        <begin position="87"/>
        <end position="108"/>
    </location>
</feature>
<protein>
    <recommendedName>
        <fullName evidence="3">Molybdate-anion transporter</fullName>
    </recommendedName>
    <alternativeName>
        <fullName evidence="10">Major facilitator superfamily domain-containing protein 5</fullName>
    </alternativeName>
    <alternativeName>
        <fullName evidence="11">Molybdate transporter 2 homolog</fullName>
    </alternativeName>
</protein>
<evidence type="ECO:0000256" key="7">
    <source>
        <dbReference type="ARBA" id="ARBA00022989"/>
    </source>
</evidence>
<accession>A0A553HSD9</accession>
<evidence type="ECO:0000256" key="9">
    <source>
        <dbReference type="ARBA" id="ARBA00023136"/>
    </source>
</evidence>
<dbReference type="GO" id="GO:0015098">
    <property type="term" value="F:molybdate ion transmembrane transporter activity"/>
    <property type="evidence" value="ECO:0007669"/>
    <property type="project" value="InterPro"/>
</dbReference>
<dbReference type="Proteomes" id="UP000319160">
    <property type="component" value="Unassembled WGS sequence"/>
</dbReference>
<feature type="transmembrane region" description="Helical" evidence="12">
    <location>
        <begin position="181"/>
        <end position="207"/>
    </location>
</feature>
<feature type="transmembrane region" description="Helical" evidence="12">
    <location>
        <begin position="298"/>
        <end position="318"/>
    </location>
</feature>
<evidence type="ECO:0000256" key="8">
    <source>
        <dbReference type="ARBA" id="ARBA00023065"/>
    </source>
</evidence>
<feature type="transmembrane region" description="Helical" evidence="12">
    <location>
        <begin position="115"/>
        <end position="134"/>
    </location>
</feature>
<dbReference type="Gene3D" id="1.20.1250.20">
    <property type="entry name" value="MFS general substrate transporter like domains"/>
    <property type="match status" value="1"/>
</dbReference>
<feature type="transmembrane region" description="Helical" evidence="12">
    <location>
        <begin position="253"/>
        <end position="278"/>
    </location>
</feature>
<dbReference type="PANTHER" id="PTHR23516:SF1">
    <property type="entry name" value="MOLYBDATE-ANION TRANSPORTER"/>
    <property type="match status" value="1"/>
</dbReference>
<evidence type="ECO:0000256" key="6">
    <source>
        <dbReference type="ARBA" id="ARBA00022692"/>
    </source>
</evidence>
<sequence>MMEYYYYYLCFGALIALCIALLISQPTRKQALERHPNSPKLGARDDAHPEARWYKAYALAVAADWLQGPYLFSLYNDEYALAPRIVLNLYITDFITTALSAYLIGLLADKYGRKLYCMIYCVTYALSCFLTVVPVVPLLFAGRVLGGISSSILFTVFDAWMVTNFRERKLDADGCDLTRTYAATAVVNCLAAILSGAVGEGLVWATGTRKSPFLLSVVLLWVALQAIWSRWLENFGAEASTQIRPSVWSILKTPSILALAFASTMFDGSMNLFVFYWIPKLSSLRKSSSSSGSEELPYGVIYSSFMAVSMAAALAFNIIMDKQVVRYSRLAVGVASVAAFCFAKLAAAKSEAGTFWLFCALQACIGVFTPCVGYLRARLIDDDARATMYSVMRTPFNLLVIVSLLVARDNSNIDGVFTTCSLMLIASLTTIGAASLRDRIIHGKILTVCYLAQELQMQH</sequence>
<name>A0A553HSD9_9PEZI</name>
<dbReference type="PANTHER" id="PTHR23516">
    <property type="entry name" value="SAM (S-ADENOSYL METHIONINE) TRANSPORTER"/>
    <property type="match status" value="1"/>
</dbReference>
<feature type="transmembrane region" description="Helical" evidence="12">
    <location>
        <begin position="6"/>
        <end position="24"/>
    </location>
</feature>
<evidence type="ECO:0000256" key="3">
    <source>
        <dbReference type="ARBA" id="ARBA00021242"/>
    </source>
</evidence>
<keyword evidence="6 12" id="KW-0812">Transmembrane</keyword>
<dbReference type="EMBL" id="VFLP01000051">
    <property type="protein sequence ID" value="TRX90872.1"/>
    <property type="molecule type" value="Genomic_DNA"/>
</dbReference>
<evidence type="ECO:0000256" key="5">
    <source>
        <dbReference type="ARBA" id="ARBA00022475"/>
    </source>
</evidence>
<dbReference type="SUPFAM" id="SSF103473">
    <property type="entry name" value="MFS general substrate transporter"/>
    <property type="match status" value="1"/>
</dbReference>
<organism evidence="13 14">
    <name type="scientific">Xylaria flabelliformis</name>
    <dbReference type="NCBI Taxonomy" id="2512241"/>
    <lineage>
        <taxon>Eukaryota</taxon>
        <taxon>Fungi</taxon>
        <taxon>Dikarya</taxon>
        <taxon>Ascomycota</taxon>
        <taxon>Pezizomycotina</taxon>
        <taxon>Sordariomycetes</taxon>
        <taxon>Xylariomycetidae</taxon>
        <taxon>Xylariales</taxon>
        <taxon>Xylariaceae</taxon>
        <taxon>Xylaria</taxon>
    </lineage>
</organism>
<evidence type="ECO:0000256" key="10">
    <source>
        <dbReference type="ARBA" id="ARBA00030646"/>
    </source>
</evidence>
<keyword evidence="9 12" id="KW-0472">Membrane</keyword>
<dbReference type="Pfam" id="PF05631">
    <property type="entry name" value="MFS_5"/>
    <property type="match status" value="1"/>
</dbReference>
<proteinExistence type="predicted"/>
<reference evidence="14" key="1">
    <citation type="submission" date="2019-06" db="EMBL/GenBank/DDBJ databases">
        <title>Draft genome sequence of the griseofulvin-producing fungus Xylaria cubensis strain G536.</title>
        <authorList>
            <person name="Mead M.E."/>
            <person name="Raja H.A."/>
            <person name="Steenwyk J.L."/>
            <person name="Knowles S.L."/>
            <person name="Oberlies N.H."/>
            <person name="Rokas A."/>
        </authorList>
    </citation>
    <scope>NUCLEOTIDE SEQUENCE [LARGE SCALE GENOMIC DNA]</scope>
    <source>
        <strain evidence="14">G536</strain>
    </source>
</reference>
<evidence type="ECO:0000256" key="11">
    <source>
        <dbReference type="ARBA" id="ARBA00032555"/>
    </source>
</evidence>
<keyword evidence="14" id="KW-1185">Reference proteome</keyword>
<evidence type="ECO:0000256" key="12">
    <source>
        <dbReference type="SAM" id="Phobius"/>
    </source>
</evidence>
<evidence type="ECO:0000256" key="1">
    <source>
        <dbReference type="ARBA" id="ARBA00003019"/>
    </source>
</evidence>
<feature type="transmembrane region" description="Helical" evidence="12">
    <location>
        <begin position="330"/>
        <end position="348"/>
    </location>
</feature>
<comment type="function">
    <text evidence="1">Mediates high-affinity intracellular uptake of the rare oligo-element molybdenum.</text>
</comment>
<evidence type="ECO:0000256" key="4">
    <source>
        <dbReference type="ARBA" id="ARBA00022448"/>
    </source>
</evidence>
<gene>
    <name evidence="13" type="ORF">FHL15_008276</name>
</gene>
<dbReference type="STRING" id="2512241.A0A553HSD9"/>
<dbReference type="InterPro" id="IPR008509">
    <property type="entry name" value="MOT2/MFSD5"/>
</dbReference>
<dbReference type="InterPro" id="IPR036259">
    <property type="entry name" value="MFS_trans_sf"/>
</dbReference>
<evidence type="ECO:0000313" key="14">
    <source>
        <dbReference type="Proteomes" id="UP000319160"/>
    </source>
</evidence>